<dbReference type="Proteomes" id="UP000275401">
    <property type="component" value="Unassembled WGS sequence"/>
</dbReference>
<feature type="transmembrane region" description="Helical" evidence="1">
    <location>
        <begin position="97"/>
        <end position="114"/>
    </location>
</feature>
<dbReference type="InterPro" id="IPR044878">
    <property type="entry name" value="UbiA_sf"/>
</dbReference>
<feature type="transmembrane region" description="Helical" evidence="1">
    <location>
        <begin position="21"/>
        <end position="39"/>
    </location>
</feature>
<dbReference type="EMBL" id="RIBZ01000063">
    <property type="protein sequence ID" value="RNG34929.1"/>
    <property type="molecule type" value="Genomic_DNA"/>
</dbReference>
<sequence length="310" mass="33403">MSGTVRRLYAFFAERAPARVYVTYAVLWVLALEGALALVEPGDARWMLGVPTLAEIGTVWLALLFIRVVDEQKDLGYDREHNPGRPLPRGSITVRELRLAMAVIAAAGIVLTVWRSPLLTGWLLLDLAYICFLVGLERWSRSVRDGIFRNLAVSYPVQALLSGHVWLSYRDATGAGPHWSAAVPVLLCACVFLHFEFARKTSHRVTPGATLYSNAIGTRGSVGLTVGCALAAAALALLVVRPWQVHGPAAAAAWLPLSALGCVWAGGERFAQADARGATWPRGPAMGFLAWFYVGLFVAALSVADPGLTV</sequence>
<feature type="transmembrane region" description="Helical" evidence="1">
    <location>
        <begin position="285"/>
        <end position="304"/>
    </location>
</feature>
<feature type="transmembrane region" description="Helical" evidence="1">
    <location>
        <begin position="219"/>
        <end position="239"/>
    </location>
</feature>
<keyword evidence="1" id="KW-0472">Membrane</keyword>
<dbReference type="Gene3D" id="1.10.357.140">
    <property type="entry name" value="UbiA prenyltransferase"/>
    <property type="match status" value="1"/>
</dbReference>
<keyword evidence="1" id="KW-1133">Transmembrane helix</keyword>
<name>A0A3M8X0H6_9ACTN</name>
<feature type="transmembrane region" description="Helical" evidence="1">
    <location>
        <begin position="179"/>
        <end position="198"/>
    </location>
</feature>
<dbReference type="AlphaFoldDB" id="A0A3M8X0H6"/>
<gene>
    <name evidence="2" type="ORF">EEJ42_04405</name>
</gene>
<feature type="transmembrane region" description="Helical" evidence="1">
    <location>
        <begin position="148"/>
        <end position="167"/>
    </location>
</feature>
<reference evidence="2 3" key="1">
    <citation type="submission" date="2018-11" db="EMBL/GenBank/DDBJ databases">
        <title>The Potential of Streptomyces as Biocontrol Agents against the Tomato grey mould, Botrytis cinerea (Gray mold) Frontiers in Microbiology.</title>
        <authorList>
            <person name="Li D."/>
        </authorList>
    </citation>
    <scope>NUCLEOTIDE SEQUENCE [LARGE SCALE GENOMIC DNA]</scope>
    <source>
        <strain evidence="2 3">NEAU-LD23</strain>
    </source>
</reference>
<feature type="transmembrane region" description="Helical" evidence="1">
    <location>
        <begin position="245"/>
        <end position="265"/>
    </location>
</feature>
<evidence type="ECO:0000313" key="3">
    <source>
        <dbReference type="Proteomes" id="UP000275401"/>
    </source>
</evidence>
<keyword evidence="1" id="KW-0812">Transmembrane</keyword>
<evidence type="ECO:0008006" key="4">
    <source>
        <dbReference type="Google" id="ProtNLM"/>
    </source>
</evidence>
<proteinExistence type="predicted"/>
<protein>
    <recommendedName>
        <fullName evidence="4">UbiA prenyltransferase</fullName>
    </recommendedName>
</protein>
<organism evidence="2 3">
    <name type="scientific">Streptomyces botrytidirepellens</name>
    <dbReference type="NCBI Taxonomy" id="2486417"/>
    <lineage>
        <taxon>Bacteria</taxon>
        <taxon>Bacillati</taxon>
        <taxon>Actinomycetota</taxon>
        <taxon>Actinomycetes</taxon>
        <taxon>Kitasatosporales</taxon>
        <taxon>Streptomycetaceae</taxon>
        <taxon>Streptomyces</taxon>
    </lineage>
</organism>
<comment type="caution">
    <text evidence="2">The sequence shown here is derived from an EMBL/GenBank/DDBJ whole genome shotgun (WGS) entry which is preliminary data.</text>
</comment>
<accession>A0A3M8X0H6</accession>
<feature type="transmembrane region" description="Helical" evidence="1">
    <location>
        <begin position="45"/>
        <end position="66"/>
    </location>
</feature>
<feature type="transmembrane region" description="Helical" evidence="1">
    <location>
        <begin position="120"/>
        <end position="136"/>
    </location>
</feature>
<evidence type="ECO:0000256" key="1">
    <source>
        <dbReference type="SAM" id="Phobius"/>
    </source>
</evidence>
<keyword evidence="3" id="KW-1185">Reference proteome</keyword>
<dbReference type="RefSeq" id="WP_123098691.1">
    <property type="nucleotide sequence ID" value="NZ_RIBZ01000063.1"/>
</dbReference>
<evidence type="ECO:0000313" key="2">
    <source>
        <dbReference type="EMBL" id="RNG34929.1"/>
    </source>
</evidence>